<feature type="non-terminal residue" evidence="1">
    <location>
        <position position="1"/>
    </location>
</feature>
<dbReference type="Proteomes" id="UP000544134">
    <property type="component" value="Unassembled WGS sequence"/>
</dbReference>
<evidence type="ECO:0000313" key="1">
    <source>
        <dbReference type="EMBL" id="NMM04208.1"/>
    </source>
</evidence>
<reference evidence="1 2" key="1">
    <citation type="submission" date="2020-04" db="EMBL/GenBank/DDBJ databases">
        <title>Paraburkholderia sp. RP-4-7 isolated from soil.</title>
        <authorList>
            <person name="Dahal R.H."/>
        </authorList>
    </citation>
    <scope>NUCLEOTIDE SEQUENCE [LARGE SCALE GENOMIC DNA]</scope>
    <source>
        <strain evidence="1 2">RP-4-7</strain>
    </source>
</reference>
<dbReference type="RefSeq" id="WP_169490971.1">
    <property type="nucleotide sequence ID" value="NZ_JABBGJ010000075.1"/>
</dbReference>
<dbReference type="EMBL" id="JABBGJ010000075">
    <property type="protein sequence ID" value="NMM04208.1"/>
    <property type="molecule type" value="Genomic_DNA"/>
</dbReference>
<dbReference type="AlphaFoldDB" id="A0A848IPC3"/>
<organism evidence="1 2">
    <name type="scientific">Paraburkholderia polaris</name>
    <dbReference type="NCBI Taxonomy" id="2728848"/>
    <lineage>
        <taxon>Bacteria</taxon>
        <taxon>Pseudomonadati</taxon>
        <taxon>Pseudomonadota</taxon>
        <taxon>Betaproteobacteria</taxon>
        <taxon>Burkholderiales</taxon>
        <taxon>Burkholderiaceae</taxon>
        <taxon>Paraburkholderia</taxon>
    </lineage>
</organism>
<name>A0A848IPC3_9BURK</name>
<evidence type="ECO:0000313" key="2">
    <source>
        <dbReference type="Proteomes" id="UP000544134"/>
    </source>
</evidence>
<proteinExistence type="predicted"/>
<comment type="caution">
    <text evidence="1">The sequence shown here is derived from an EMBL/GenBank/DDBJ whole genome shotgun (WGS) entry which is preliminary data.</text>
</comment>
<protein>
    <submittedName>
        <fullName evidence="1">Uncharacterized protein</fullName>
    </submittedName>
</protein>
<gene>
    <name evidence="1" type="ORF">HHL24_40940</name>
</gene>
<keyword evidence="2" id="KW-1185">Reference proteome</keyword>
<sequence>TDIAKVVCDHCGGEVRTDAAPLESAWIVVIHGDDRLPDAFGGIWREDDPKALFEQETVVALGPAAIPTGVSTCSTFATDGYRDARAGLPASPPTHPGTTVLAGEYLIGYRTGMNTGTAAAPAPVEVARQDVAVEEALRELVQAVE</sequence>
<accession>A0A848IPC3</accession>